<evidence type="ECO:0000256" key="3">
    <source>
        <dbReference type="ARBA" id="ARBA00022777"/>
    </source>
</evidence>
<dbReference type="RefSeq" id="WP_239141902.1">
    <property type="nucleotide sequence ID" value="NZ_BAAAGQ010000074.1"/>
</dbReference>
<dbReference type="InterPro" id="IPR029056">
    <property type="entry name" value="Ribokinase-like"/>
</dbReference>
<keyword evidence="2 4" id="KW-0808">Transferase</keyword>
<evidence type="ECO:0000259" key="5">
    <source>
        <dbReference type="Pfam" id="PF00294"/>
    </source>
</evidence>
<dbReference type="PANTHER" id="PTHR10584">
    <property type="entry name" value="SUGAR KINASE"/>
    <property type="match status" value="1"/>
</dbReference>
<evidence type="ECO:0000256" key="4">
    <source>
        <dbReference type="RuleBase" id="RU003704"/>
    </source>
</evidence>
<comment type="caution">
    <text evidence="6">The sequence shown here is derived from an EMBL/GenBank/DDBJ whole genome shotgun (WGS) entry which is preliminary data.</text>
</comment>
<keyword evidence="3 4" id="KW-0418">Kinase</keyword>
<evidence type="ECO:0000256" key="2">
    <source>
        <dbReference type="ARBA" id="ARBA00022679"/>
    </source>
</evidence>
<dbReference type="PRINTS" id="PR00990">
    <property type="entry name" value="RIBOKINASE"/>
</dbReference>
<comment type="similarity">
    <text evidence="1 4">Belongs to the carbohydrate kinase PfkB family.</text>
</comment>
<gene>
    <name evidence="6" type="primary">rbsK_4</name>
    <name evidence="6" type="ORF">Aca07nite_87780</name>
</gene>
<dbReference type="InterPro" id="IPR002173">
    <property type="entry name" value="Carboh/pur_kinase_PfkB_CS"/>
</dbReference>
<feature type="domain" description="Carbohydrate kinase PfkB" evidence="5">
    <location>
        <begin position="12"/>
        <end position="297"/>
    </location>
</feature>
<dbReference type="Gene3D" id="3.40.1190.20">
    <property type="match status" value="1"/>
</dbReference>
<evidence type="ECO:0000313" key="6">
    <source>
        <dbReference type="EMBL" id="GID51503.1"/>
    </source>
</evidence>
<dbReference type="PROSITE" id="PS00584">
    <property type="entry name" value="PFKB_KINASES_2"/>
    <property type="match status" value="1"/>
</dbReference>
<name>A0ABQ3WZA0_9ACTN</name>
<dbReference type="InterPro" id="IPR011611">
    <property type="entry name" value="PfkB_dom"/>
</dbReference>
<dbReference type="PANTHER" id="PTHR10584:SF166">
    <property type="entry name" value="RIBOKINASE"/>
    <property type="match status" value="1"/>
</dbReference>
<dbReference type="InterPro" id="IPR002139">
    <property type="entry name" value="Ribo/fructo_kinase"/>
</dbReference>
<sequence length="307" mass="31399">MTTPTSPAAPSDVTIIGRANIDLTVQVPYHPSLGAHQTVFGSELVATAGGKSLNQAIAVARLGGRVGLVANAGEDHWGHQLKTTLAEAGVEIDHFQLLPGAPTGSAIIEVTPDGENVIVLAVSPKTELTVEHVRVALTRTASPVVVVQLDLPPEPVVTALTDARQPVIRVGNLVPHPSLDPDWLRYLDILVVNQVEAATILGITGVVDPLTAANQLRSLGPPTVVVTAGAAGASYSHAEHAGIVAAPTVPVVDTTGAGDALLAGLVLALIAGSALPDAVAQAVRAGTAAVQHEGAHLPRSVARRRTW</sequence>
<evidence type="ECO:0000256" key="1">
    <source>
        <dbReference type="ARBA" id="ARBA00010688"/>
    </source>
</evidence>
<dbReference type="EMBL" id="BOMF01000186">
    <property type="protein sequence ID" value="GID51503.1"/>
    <property type="molecule type" value="Genomic_DNA"/>
</dbReference>
<dbReference type="Pfam" id="PF00294">
    <property type="entry name" value="PfkB"/>
    <property type="match status" value="1"/>
</dbReference>
<dbReference type="SUPFAM" id="SSF53613">
    <property type="entry name" value="Ribokinase-like"/>
    <property type="match status" value="1"/>
</dbReference>
<protein>
    <submittedName>
        <fullName evidence="6">Ribokinase</fullName>
    </submittedName>
</protein>
<accession>A0ABQ3WZA0</accession>
<organism evidence="6">
    <name type="scientific">Actinoplanes campanulatus</name>
    <dbReference type="NCBI Taxonomy" id="113559"/>
    <lineage>
        <taxon>Bacteria</taxon>
        <taxon>Bacillati</taxon>
        <taxon>Actinomycetota</taxon>
        <taxon>Actinomycetes</taxon>
        <taxon>Micromonosporales</taxon>
        <taxon>Micromonosporaceae</taxon>
        <taxon>Actinoplanes</taxon>
    </lineage>
</organism>
<reference evidence="6" key="1">
    <citation type="submission" date="2021-01" db="EMBL/GenBank/DDBJ databases">
        <title>Whole genome shotgun sequence of Actinoplanes capillaceus NBRC 16408.</title>
        <authorList>
            <person name="Komaki H."/>
            <person name="Tamura T."/>
        </authorList>
    </citation>
    <scope>NUCLEOTIDE SEQUENCE [LARGE SCALE GENOMIC DNA]</scope>
    <source>
        <strain evidence="6">NBRC 16408</strain>
    </source>
</reference>
<proteinExistence type="inferred from homology"/>